<proteinExistence type="predicted"/>
<dbReference type="InterPro" id="IPR000792">
    <property type="entry name" value="Tscrpt_reg_LuxR_C"/>
</dbReference>
<evidence type="ECO:0000256" key="3">
    <source>
        <dbReference type="ARBA" id="ARBA00023159"/>
    </source>
</evidence>
<dbReference type="SMART" id="SM00421">
    <property type="entry name" value="HTH_LUXR"/>
    <property type="match status" value="1"/>
</dbReference>
<evidence type="ECO:0000256" key="4">
    <source>
        <dbReference type="ARBA" id="ARBA00023163"/>
    </source>
</evidence>
<comment type="caution">
    <text evidence="6">The sequence shown here is derived from an EMBL/GenBank/DDBJ whole genome shotgun (WGS) entry which is preliminary data.</text>
</comment>
<evidence type="ECO:0000256" key="2">
    <source>
        <dbReference type="ARBA" id="ARBA00023125"/>
    </source>
</evidence>
<dbReference type="Proteomes" id="UP000659084">
    <property type="component" value="Unassembled WGS sequence"/>
</dbReference>
<sequence length="202" mass="23371">MATSVKIIKVLIIDKDSYFIAGLRRVISDFYRDKDITLQFIDRHVAGFSADIIFQAFDYGVMFNVWRHLSSGMPTPLVFLIRDQRNSLLSHLFQSVRKSGTLYRNQPIDVVKSMLEEAIFMQECQPAKTTLDTQGFTLRESEVLRYLRQGKSHEETAHVMRLNVKTVSGYKRSAMRKLNFKRNQELFHWLLQGGLSNSGGEM</sequence>
<evidence type="ECO:0000256" key="1">
    <source>
        <dbReference type="ARBA" id="ARBA00023015"/>
    </source>
</evidence>
<dbReference type="Gene3D" id="1.10.10.10">
    <property type="entry name" value="Winged helix-like DNA-binding domain superfamily/Winged helix DNA-binding domain"/>
    <property type="match status" value="1"/>
</dbReference>
<dbReference type="CDD" id="cd06170">
    <property type="entry name" value="LuxR_C_like"/>
    <property type="match status" value="1"/>
</dbReference>
<dbReference type="InterPro" id="IPR016032">
    <property type="entry name" value="Sig_transdc_resp-reg_C-effctor"/>
</dbReference>
<evidence type="ECO:0000313" key="6">
    <source>
        <dbReference type="EMBL" id="MBC3211573.1"/>
    </source>
</evidence>
<accession>A0AAW3WKZ8</accession>
<dbReference type="InterPro" id="IPR036388">
    <property type="entry name" value="WH-like_DNA-bd_sf"/>
</dbReference>
<evidence type="ECO:0000259" key="5">
    <source>
        <dbReference type="PROSITE" id="PS50043"/>
    </source>
</evidence>
<evidence type="ECO:0000313" key="7">
    <source>
        <dbReference type="Proteomes" id="UP000659084"/>
    </source>
</evidence>
<gene>
    <name evidence="6" type="ORF">H8J20_05430</name>
</gene>
<protein>
    <submittedName>
        <fullName evidence="6">Response regulator transcription factor</fullName>
    </submittedName>
</protein>
<organism evidence="6 7">
    <name type="scientific">Serratia fonticola</name>
    <dbReference type="NCBI Taxonomy" id="47917"/>
    <lineage>
        <taxon>Bacteria</taxon>
        <taxon>Pseudomonadati</taxon>
        <taxon>Pseudomonadota</taxon>
        <taxon>Gammaproteobacteria</taxon>
        <taxon>Enterobacterales</taxon>
        <taxon>Yersiniaceae</taxon>
        <taxon>Serratia</taxon>
    </lineage>
</organism>
<dbReference type="PROSITE" id="PS50043">
    <property type="entry name" value="HTH_LUXR_2"/>
    <property type="match status" value="1"/>
</dbReference>
<keyword evidence="1" id="KW-0805">Transcription regulation</keyword>
<dbReference type="RefSeq" id="WP_179252186.1">
    <property type="nucleotide sequence ID" value="NZ_JACBIV010000005.1"/>
</dbReference>
<dbReference type="EMBL" id="JACNYO010000004">
    <property type="protein sequence ID" value="MBC3211573.1"/>
    <property type="molecule type" value="Genomic_DNA"/>
</dbReference>
<keyword evidence="2" id="KW-0238">DNA-binding</keyword>
<dbReference type="GO" id="GO:0006355">
    <property type="term" value="P:regulation of DNA-templated transcription"/>
    <property type="evidence" value="ECO:0007669"/>
    <property type="project" value="InterPro"/>
</dbReference>
<dbReference type="PANTHER" id="PTHR44688">
    <property type="entry name" value="DNA-BINDING TRANSCRIPTIONAL ACTIVATOR DEVR_DOSR"/>
    <property type="match status" value="1"/>
</dbReference>
<name>A0AAW3WKZ8_SERFO</name>
<dbReference type="GO" id="GO:0003677">
    <property type="term" value="F:DNA binding"/>
    <property type="evidence" value="ECO:0007669"/>
    <property type="project" value="UniProtKB-KW"/>
</dbReference>
<dbReference type="PRINTS" id="PR00038">
    <property type="entry name" value="HTHLUXR"/>
</dbReference>
<reference evidence="6" key="1">
    <citation type="submission" date="2020-08" db="EMBL/GenBank/DDBJ databases">
        <title>Food and environmental bacterial isolates.</title>
        <authorList>
            <person name="Richter L."/>
            <person name="Du Plessis E.M."/>
            <person name="Duvenage S."/>
            <person name="Allam M."/>
            <person name="Korsten L."/>
        </authorList>
    </citation>
    <scope>NUCLEOTIDE SEQUENCE</scope>
    <source>
        <strain evidence="6">UPMP2127</strain>
    </source>
</reference>
<keyword evidence="4" id="KW-0804">Transcription</keyword>
<keyword evidence="3" id="KW-0010">Activator</keyword>
<dbReference type="PANTHER" id="PTHR44688:SF16">
    <property type="entry name" value="DNA-BINDING TRANSCRIPTIONAL ACTIVATOR DEVR_DOSR"/>
    <property type="match status" value="1"/>
</dbReference>
<dbReference type="AlphaFoldDB" id="A0AAW3WKZ8"/>
<dbReference type="Pfam" id="PF00196">
    <property type="entry name" value="GerE"/>
    <property type="match status" value="1"/>
</dbReference>
<dbReference type="SUPFAM" id="SSF46894">
    <property type="entry name" value="C-terminal effector domain of the bipartite response regulators"/>
    <property type="match status" value="1"/>
</dbReference>
<feature type="domain" description="HTH luxR-type" evidence="5">
    <location>
        <begin position="129"/>
        <end position="194"/>
    </location>
</feature>